<dbReference type="GO" id="GO:0009103">
    <property type="term" value="P:lipopolysaccharide biosynthetic process"/>
    <property type="evidence" value="ECO:0007669"/>
    <property type="project" value="TreeGrafter"/>
</dbReference>
<keyword evidence="1" id="KW-0808">Transferase</keyword>
<name>A0A1F5HG25_9BACT</name>
<feature type="domain" description="Glycosyl transferase family 1" evidence="2">
    <location>
        <begin position="600"/>
        <end position="750"/>
    </location>
</feature>
<organism evidence="4 5">
    <name type="scientific">Candidatus Curtissbacteria bacterium RIFOXYA1_FULL_41_14</name>
    <dbReference type="NCBI Taxonomy" id="1797737"/>
    <lineage>
        <taxon>Bacteria</taxon>
        <taxon>Candidatus Curtissiibacteriota</taxon>
    </lineage>
</organism>
<dbReference type="AlphaFoldDB" id="A0A1F5HG25"/>
<dbReference type="Proteomes" id="UP000176751">
    <property type="component" value="Unassembled WGS sequence"/>
</dbReference>
<dbReference type="SUPFAM" id="SSF53756">
    <property type="entry name" value="UDP-Glycosyltransferase/glycogen phosphorylase"/>
    <property type="match status" value="2"/>
</dbReference>
<dbReference type="InterPro" id="IPR028098">
    <property type="entry name" value="Glyco_trans_4-like_N"/>
</dbReference>
<gene>
    <name evidence="4" type="ORF">A2196_03970</name>
</gene>
<dbReference type="PANTHER" id="PTHR46401">
    <property type="entry name" value="GLYCOSYLTRANSFERASE WBBK-RELATED"/>
    <property type="match status" value="1"/>
</dbReference>
<proteinExistence type="predicted"/>
<evidence type="ECO:0000259" key="3">
    <source>
        <dbReference type="Pfam" id="PF13439"/>
    </source>
</evidence>
<protein>
    <recommendedName>
        <fullName evidence="6">Glycosyl transferase family 1 domain-containing protein</fullName>
    </recommendedName>
</protein>
<evidence type="ECO:0000259" key="2">
    <source>
        <dbReference type="Pfam" id="PF00534"/>
    </source>
</evidence>
<evidence type="ECO:0008006" key="6">
    <source>
        <dbReference type="Google" id="ProtNLM"/>
    </source>
</evidence>
<dbReference type="Pfam" id="PF00534">
    <property type="entry name" value="Glycos_transf_1"/>
    <property type="match status" value="2"/>
</dbReference>
<dbReference type="InterPro" id="IPR001296">
    <property type="entry name" value="Glyco_trans_1"/>
</dbReference>
<dbReference type="Pfam" id="PF13439">
    <property type="entry name" value="Glyco_transf_4"/>
    <property type="match status" value="1"/>
</dbReference>
<reference evidence="4 5" key="1">
    <citation type="journal article" date="2016" name="Nat. Commun.">
        <title>Thousands of microbial genomes shed light on interconnected biogeochemical processes in an aquifer system.</title>
        <authorList>
            <person name="Anantharaman K."/>
            <person name="Brown C.T."/>
            <person name="Hug L.A."/>
            <person name="Sharon I."/>
            <person name="Castelle C.J."/>
            <person name="Probst A.J."/>
            <person name="Thomas B.C."/>
            <person name="Singh A."/>
            <person name="Wilkins M.J."/>
            <person name="Karaoz U."/>
            <person name="Brodie E.L."/>
            <person name="Williams K.H."/>
            <person name="Hubbard S.S."/>
            <person name="Banfield J.F."/>
        </authorList>
    </citation>
    <scope>NUCLEOTIDE SEQUENCE [LARGE SCALE GENOMIC DNA]</scope>
</reference>
<evidence type="ECO:0000256" key="1">
    <source>
        <dbReference type="ARBA" id="ARBA00022679"/>
    </source>
</evidence>
<dbReference type="EMBL" id="MFCA01000004">
    <property type="protein sequence ID" value="OGE03104.1"/>
    <property type="molecule type" value="Genomic_DNA"/>
</dbReference>
<feature type="domain" description="Glycosyl transferase family 1" evidence="2">
    <location>
        <begin position="207"/>
        <end position="364"/>
    </location>
</feature>
<dbReference type="STRING" id="1797737.A2196_03970"/>
<dbReference type="GO" id="GO:0016757">
    <property type="term" value="F:glycosyltransferase activity"/>
    <property type="evidence" value="ECO:0007669"/>
    <property type="project" value="InterPro"/>
</dbReference>
<sequence length="781" mass="88797">MNKTYKIGILIDQLTIGGVQKIAIEDARALTKLGHFAQILVLMRKGYKQEYKSFTKGVAIRFLSDSYPWPLKYSIKFPIFSFFSTLHILSPFLGRLAIKEKEFDIIISHGTTTCFTAQGIKRSRHIPFVAAIHDPMDYILKKVYSQSLLRYIFPVITPVLSRLEKNIVKDASQVLLLSNLHQKFISKTYKIKPTILPPATSVPDNIPDKEKKYIMASTRWEEEKNPLLLLKIAKAIPQANIAIAGSWTNQTDYQNFKNQIKKNNLKSQIHLFPMISEKKLTRLYQESRLFIHPIEEAFGMGGLEAAANGCPIVIPQSSGISEYLKNDYDGIFIERVSQKEFISATKRLWYDLKLARKMGMSARKKVLHMTWENHAKNLVSLIDKAFKHSEKNIVALETGHASASYLSGGDKILEKMAAYFPDNFKVKIILPEIGTEHWTKSGLNVQIYTLSKTIFDGNNNPTQVFMAYITRIWNSFWQLVKIKEIDILYSSTNVLPDIAPIFFYKILNPKIPWIARVHHLIQSPRKRPGKLVVNLVSYLMQIVSNYMIKSKSDLTVALNYSLAKSLADQKFSKNKLIVLGAGIDYEKIANSKKLANVYEGIFIGRIHPSKGVYDLVQIWQEVVKKIPSAKTIIIGGGSKGQEKRLKTQIKNANLSKNLIFAGYLSDRQVYNYLKSSKIFLFTDYEAGWGIAIAEAMAAGLPVVGYSLEIFGDVFKKGFLTVPLGNTTIFAQKIINLLENKRRYQQMSQEATIQAQKMSWQKTSMKFQQIIANFKTSSTHID</sequence>
<evidence type="ECO:0000313" key="5">
    <source>
        <dbReference type="Proteomes" id="UP000176751"/>
    </source>
</evidence>
<dbReference type="PANTHER" id="PTHR46401:SF2">
    <property type="entry name" value="GLYCOSYLTRANSFERASE WBBK-RELATED"/>
    <property type="match status" value="1"/>
</dbReference>
<evidence type="ECO:0000313" key="4">
    <source>
        <dbReference type="EMBL" id="OGE03104.1"/>
    </source>
</evidence>
<dbReference type="CDD" id="cd03801">
    <property type="entry name" value="GT4_PimA-like"/>
    <property type="match status" value="2"/>
</dbReference>
<accession>A0A1F5HG25</accession>
<feature type="domain" description="Glycosyltransferase subfamily 4-like N-terminal" evidence="3">
    <location>
        <begin position="16"/>
        <end position="196"/>
    </location>
</feature>
<dbReference type="Gene3D" id="3.40.50.2000">
    <property type="entry name" value="Glycogen Phosphorylase B"/>
    <property type="match status" value="4"/>
</dbReference>
<comment type="caution">
    <text evidence="4">The sequence shown here is derived from an EMBL/GenBank/DDBJ whole genome shotgun (WGS) entry which is preliminary data.</text>
</comment>